<feature type="domain" description="HP" evidence="3">
    <location>
        <begin position="797"/>
        <end position="860"/>
    </location>
</feature>
<dbReference type="SMART" id="SM00262">
    <property type="entry name" value="GEL"/>
    <property type="match status" value="4"/>
</dbReference>
<dbReference type="CDD" id="cd11293">
    <property type="entry name" value="gelsolin_S4_like"/>
    <property type="match status" value="1"/>
</dbReference>
<dbReference type="EnsemblMetazoa" id="CapteT139004">
    <property type="protein sequence ID" value="CapteP139004"/>
    <property type="gene ID" value="CapteG139004"/>
</dbReference>
<dbReference type="InterPro" id="IPR007123">
    <property type="entry name" value="Gelsolin-like_dom"/>
</dbReference>
<feature type="region of interest" description="Disordered" evidence="2">
    <location>
        <begin position="1"/>
        <end position="33"/>
    </location>
</feature>
<dbReference type="HOGENOM" id="CLU_001547_2_0_1"/>
<proteinExistence type="inferred from homology"/>
<dbReference type="GO" id="GO:0015629">
    <property type="term" value="C:actin cytoskeleton"/>
    <property type="evidence" value="ECO:0007669"/>
    <property type="project" value="TreeGrafter"/>
</dbReference>
<dbReference type="Pfam" id="PF02209">
    <property type="entry name" value="VHP"/>
    <property type="match status" value="1"/>
</dbReference>
<dbReference type="SUPFAM" id="SSF55753">
    <property type="entry name" value="Actin depolymerizing proteins"/>
    <property type="match status" value="5"/>
</dbReference>
<protein>
    <recommendedName>
        <fullName evidence="3">HP domain-containing protein</fullName>
    </recommendedName>
</protein>
<feature type="non-terminal residue" evidence="4">
    <location>
        <position position="1"/>
    </location>
</feature>
<sequence length="860" mass="99257">KRIRPTKRKAASSRNPLRRLQERQDLQQGYTEVKSTGVAEREVQRLKREGGAALSQSNSKFAREALAGLASKENFSKVTLKKADSFKGVKYAPYKDLMLLQVKGRRHCQTRLVEPKAESINSGDCFILVTSEKIFTWIGRFCNVIERAKAAEVTAQIHQKRELGCKCPREPVLIEEAKNQSNETFWELLGGEKPYPGSGPSEEDEIYEDCMNITNMVYKLYDDELDPVEEFWGKPLKHEMLDPKEALILDFGSELYMWAGKKCPLDKRRKGLRLAEDLWKTGYDYTECDVNPLSAETGKLPEKDDKRPDWTVFGKVTQNMETILFREKFIDWPDTTRLIKFADLVPVDAKIMVPLNPTPVSLVLEASHVGRGRLWLEDMDGLHRMWEVSTIEMAVWHISEYEHLPMVKESYGQFHEGDTYVIRWRYKVAQTGMKTLKGRESSHATVGRERCAYFFWQGRGSSITEKGASALMTVELDEERGPQVRVTQGKEPPAFLQLFDGCMTVHRGKREDESTNTQGSWRCYIMRNELPFETCLLEVQRSVENLRSRTSFIIMNIKTGMLYVWHGAKSSSQCREQALRISKSLSTKCPEEISREQSTFVVTEMDEGAEKKDFWVAMDALRGDRSAYHSLLDDPQPQNYSPRLFFMTSVAGIFEAKEVLNPCRNHDDVVSAFPFMQTELYSASQPALFLVDVGHCAYLWQGWWPEESEQEENVKTGSAEARFNTDRRCALQTTIHYCQLKKSRKPVKAYLVHAGLEPLEFTNLFPQWEVREDVRKINEAEGRERDEITSVEDLLSKLLKTKYTWEELQERPLPEGVDPLKMEQFLQDDEFEEVMCMSREEFAALPTWKQGNIKKEVDLF</sequence>
<gene>
    <name evidence="4" type="ORF">CAPTEDRAFT_139004</name>
</gene>
<dbReference type="PANTHER" id="PTHR11977:SF45">
    <property type="entry name" value="SUPERVILLIN"/>
    <property type="match status" value="1"/>
</dbReference>
<dbReference type="SMART" id="SM00153">
    <property type="entry name" value="VHP"/>
    <property type="match status" value="1"/>
</dbReference>
<dbReference type="GO" id="GO:0005546">
    <property type="term" value="F:phosphatidylinositol-4,5-bisphosphate binding"/>
    <property type="evidence" value="ECO:0007669"/>
    <property type="project" value="TreeGrafter"/>
</dbReference>
<dbReference type="PANTHER" id="PTHR11977">
    <property type="entry name" value="VILLIN"/>
    <property type="match status" value="1"/>
</dbReference>
<comment type="similarity">
    <text evidence="1">Belongs to the villin/gelsolin family.</text>
</comment>
<dbReference type="InterPro" id="IPR007122">
    <property type="entry name" value="Villin/Gelsolin"/>
</dbReference>
<dbReference type="Gene3D" id="1.10.950.10">
    <property type="entry name" value="Villin headpiece domain"/>
    <property type="match status" value="1"/>
</dbReference>
<evidence type="ECO:0000313" key="5">
    <source>
        <dbReference type="EnsemblMetazoa" id="CapteP139004"/>
    </source>
</evidence>
<dbReference type="PRINTS" id="PR00597">
    <property type="entry name" value="GELSOLIN"/>
</dbReference>
<dbReference type="GO" id="GO:0051015">
    <property type="term" value="F:actin filament binding"/>
    <property type="evidence" value="ECO:0007669"/>
    <property type="project" value="InterPro"/>
</dbReference>
<evidence type="ECO:0000313" key="6">
    <source>
        <dbReference type="Proteomes" id="UP000014760"/>
    </source>
</evidence>
<keyword evidence="6" id="KW-1185">Reference proteome</keyword>
<dbReference type="GO" id="GO:0005737">
    <property type="term" value="C:cytoplasm"/>
    <property type="evidence" value="ECO:0007669"/>
    <property type="project" value="TreeGrafter"/>
</dbReference>
<dbReference type="OMA" id="HFPHERI"/>
<reference evidence="5" key="3">
    <citation type="submission" date="2015-06" db="UniProtKB">
        <authorList>
            <consortium name="EnsemblMetazoa"/>
        </authorList>
    </citation>
    <scope>IDENTIFICATION</scope>
</reference>
<dbReference type="SUPFAM" id="SSF47050">
    <property type="entry name" value="VHP, Villin headpiece domain"/>
    <property type="match status" value="1"/>
</dbReference>
<dbReference type="GO" id="GO:0051014">
    <property type="term" value="P:actin filament severing"/>
    <property type="evidence" value="ECO:0007669"/>
    <property type="project" value="TreeGrafter"/>
</dbReference>
<feature type="compositionally biased region" description="Basic residues" evidence="2">
    <location>
        <begin position="1"/>
        <end position="11"/>
    </location>
</feature>
<evidence type="ECO:0000256" key="1">
    <source>
        <dbReference type="ARBA" id="ARBA00008418"/>
    </source>
</evidence>
<dbReference type="PROSITE" id="PS51089">
    <property type="entry name" value="HP"/>
    <property type="match status" value="1"/>
</dbReference>
<dbReference type="InterPro" id="IPR036886">
    <property type="entry name" value="Villin_headpiece_dom_sf"/>
</dbReference>
<dbReference type="AlphaFoldDB" id="R7UG55"/>
<dbReference type="Proteomes" id="UP000014760">
    <property type="component" value="Unassembled WGS sequence"/>
</dbReference>
<name>R7UG55_CAPTE</name>
<dbReference type="InterPro" id="IPR029006">
    <property type="entry name" value="ADF-H/Gelsolin-like_dom_sf"/>
</dbReference>
<accession>R7UG55</accession>
<dbReference type="Pfam" id="PF00626">
    <property type="entry name" value="Gelsolin"/>
    <property type="match status" value="3"/>
</dbReference>
<dbReference type="InterPro" id="IPR003128">
    <property type="entry name" value="Villin_headpiece"/>
</dbReference>
<dbReference type="STRING" id="283909.R7UG55"/>
<evidence type="ECO:0000256" key="2">
    <source>
        <dbReference type="SAM" id="MobiDB-lite"/>
    </source>
</evidence>
<dbReference type="OrthoDB" id="28894at2759"/>
<reference evidence="6" key="1">
    <citation type="submission" date="2012-12" db="EMBL/GenBank/DDBJ databases">
        <authorList>
            <person name="Hellsten U."/>
            <person name="Grimwood J."/>
            <person name="Chapman J.A."/>
            <person name="Shapiro H."/>
            <person name="Aerts A."/>
            <person name="Otillar R.P."/>
            <person name="Terry A.Y."/>
            <person name="Boore J.L."/>
            <person name="Simakov O."/>
            <person name="Marletaz F."/>
            <person name="Cho S.-J."/>
            <person name="Edsinger-Gonzales E."/>
            <person name="Havlak P."/>
            <person name="Kuo D.-H."/>
            <person name="Larsson T."/>
            <person name="Lv J."/>
            <person name="Arendt D."/>
            <person name="Savage R."/>
            <person name="Osoegawa K."/>
            <person name="de Jong P."/>
            <person name="Lindberg D.R."/>
            <person name="Seaver E.C."/>
            <person name="Weisblat D.A."/>
            <person name="Putnam N.H."/>
            <person name="Grigoriev I.V."/>
            <person name="Rokhsar D.S."/>
        </authorList>
    </citation>
    <scope>NUCLEOTIDE SEQUENCE</scope>
    <source>
        <strain evidence="6">I ESC-2004</strain>
    </source>
</reference>
<dbReference type="Gene3D" id="3.40.20.10">
    <property type="entry name" value="Severin"/>
    <property type="match status" value="5"/>
</dbReference>
<reference evidence="4 6" key="2">
    <citation type="journal article" date="2013" name="Nature">
        <title>Insights into bilaterian evolution from three spiralian genomes.</title>
        <authorList>
            <person name="Simakov O."/>
            <person name="Marletaz F."/>
            <person name="Cho S.J."/>
            <person name="Edsinger-Gonzales E."/>
            <person name="Havlak P."/>
            <person name="Hellsten U."/>
            <person name="Kuo D.H."/>
            <person name="Larsson T."/>
            <person name="Lv J."/>
            <person name="Arendt D."/>
            <person name="Savage R."/>
            <person name="Osoegawa K."/>
            <person name="de Jong P."/>
            <person name="Grimwood J."/>
            <person name="Chapman J.A."/>
            <person name="Shapiro H."/>
            <person name="Aerts A."/>
            <person name="Otillar R.P."/>
            <person name="Terry A.Y."/>
            <person name="Boore J.L."/>
            <person name="Grigoriev I.V."/>
            <person name="Lindberg D.R."/>
            <person name="Seaver E.C."/>
            <person name="Weisblat D.A."/>
            <person name="Putnam N.H."/>
            <person name="Rokhsar D.S."/>
        </authorList>
    </citation>
    <scope>NUCLEOTIDE SEQUENCE</scope>
    <source>
        <strain evidence="4 6">I ESC-2004</strain>
    </source>
</reference>
<evidence type="ECO:0000259" key="3">
    <source>
        <dbReference type="PROSITE" id="PS51089"/>
    </source>
</evidence>
<dbReference type="GO" id="GO:0008154">
    <property type="term" value="P:actin polymerization or depolymerization"/>
    <property type="evidence" value="ECO:0007669"/>
    <property type="project" value="TreeGrafter"/>
</dbReference>
<evidence type="ECO:0000313" key="4">
    <source>
        <dbReference type="EMBL" id="ELU02277.1"/>
    </source>
</evidence>
<dbReference type="GO" id="GO:0051016">
    <property type="term" value="P:barbed-end actin filament capping"/>
    <property type="evidence" value="ECO:0007669"/>
    <property type="project" value="TreeGrafter"/>
</dbReference>
<dbReference type="CDD" id="cd11289">
    <property type="entry name" value="gelsolin_S2_like"/>
    <property type="match status" value="1"/>
</dbReference>
<organism evidence="4">
    <name type="scientific">Capitella teleta</name>
    <name type="common">Polychaete worm</name>
    <dbReference type="NCBI Taxonomy" id="283909"/>
    <lineage>
        <taxon>Eukaryota</taxon>
        <taxon>Metazoa</taxon>
        <taxon>Spiralia</taxon>
        <taxon>Lophotrochozoa</taxon>
        <taxon>Annelida</taxon>
        <taxon>Polychaeta</taxon>
        <taxon>Sedentaria</taxon>
        <taxon>Scolecida</taxon>
        <taxon>Capitellidae</taxon>
        <taxon>Capitella</taxon>
    </lineage>
</organism>
<dbReference type="EMBL" id="AMQN01001658">
    <property type="status" value="NOT_ANNOTATED_CDS"/>
    <property type="molecule type" value="Genomic_DNA"/>
</dbReference>
<dbReference type="EMBL" id="KB304239">
    <property type="protein sequence ID" value="ELU02277.1"/>
    <property type="molecule type" value="Genomic_DNA"/>
</dbReference>